<dbReference type="Proteomes" id="UP000581087">
    <property type="component" value="Unassembled WGS sequence"/>
</dbReference>
<sequence length="44" mass="4694">MTQQRGHSFDLDMAGDDPGEIEMMDPTEPAPLSFGESATLTPGL</sequence>
<organism evidence="2 3">
    <name type="scientific">Agromyces atrinae</name>
    <dbReference type="NCBI Taxonomy" id="592376"/>
    <lineage>
        <taxon>Bacteria</taxon>
        <taxon>Bacillati</taxon>
        <taxon>Actinomycetota</taxon>
        <taxon>Actinomycetes</taxon>
        <taxon>Micrococcales</taxon>
        <taxon>Microbacteriaceae</taxon>
        <taxon>Agromyces</taxon>
    </lineage>
</organism>
<dbReference type="RefSeq" id="WP_257022755.1">
    <property type="nucleotide sequence ID" value="NZ_JACCBI010000001.1"/>
</dbReference>
<feature type="region of interest" description="Disordered" evidence="1">
    <location>
        <begin position="1"/>
        <end position="44"/>
    </location>
</feature>
<evidence type="ECO:0000313" key="3">
    <source>
        <dbReference type="Proteomes" id="UP000581087"/>
    </source>
</evidence>
<dbReference type="AlphaFoldDB" id="A0A852SKA4"/>
<name>A0A852SKA4_9MICO</name>
<proteinExistence type="predicted"/>
<reference evidence="2 3" key="1">
    <citation type="submission" date="2020-07" db="EMBL/GenBank/DDBJ databases">
        <title>Sequencing the genomes of 1000 actinobacteria strains.</title>
        <authorList>
            <person name="Klenk H.-P."/>
        </authorList>
    </citation>
    <scope>NUCLEOTIDE SEQUENCE [LARGE SCALE GENOMIC DNA]</scope>
    <source>
        <strain evidence="2 3">DSM 23870</strain>
    </source>
</reference>
<gene>
    <name evidence="2" type="ORF">BJ972_003200</name>
</gene>
<accession>A0A852SKA4</accession>
<feature type="compositionally biased region" description="Acidic residues" evidence="1">
    <location>
        <begin position="13"/>
        <end position="25"/>
    </location>
</feature>
<dbReference type="EMBL" id="JACCBI010000001">
    <property type="protein sequence ID" value="NYD68681.1"/>
    <property type="molecule type" value="Genomic_DNA"/>
</dbReference>
<protein>
    <submittedName>
        <fullName evidence="2">Uncharacterized protein</fullName>
    </submittedName>
</protein>
<comment type="caution">
    <text evidence="2">The sequence shown here is derived from an EMBL/GenBank/DDBJ whole genome shotgun (WGS) entry which is preliminary data.</text>
</comment>
<evidence type="ECO:0000256" key="1">
    <source>
        <dbReference type="SAM" id="MobiDB-lite"/>
    </source>
</evidence>
<evidence type="ECO:0000313" key="2">
    <source>
        <dbReference type="EMBL" id="NYD68681.1"/>
    </source>
</evidence>